<dbReference type="GO" id="GO:0000076">
    <property type="term" value="P:DNA replication checkpoint signaling"/>
    <property type="evidence" value="ECO:0007669"/>
    <property type="project" value="TreeGrafter"/>
</dbReference>
<dbReference type="GO" id="GO:0043111">
    <property type="term" value="P:replication fork arrest"/>
    <property type="evidence" value="ECO:0007669"/>
    <property type="project" value="TreeGrafter"/>
</dbReference>
<reference evidence="2" key="1">
    <citation type="submission" date="2022-03" db="EMBL/GenBank/DDBJ databases">
        <authorList>
            <person name="Martin C."/>
        </authorList>
    </citation>
    <scope>NUCLEOTIDE SEQUENCE</scope>
</reference>
<name>A0A8S4NKG8_OWEFU</name>
<evidence type="ECO:0000256" key="1">
    <source>
        <dbReference type="SAM" id="MobiDB-lite"/>
    </source>
</evidence>
<dbReference type="EMBL" id="CAIIXF020000004">
    <property type="protein sequence ID" value="CAH1781688.1"/>
    <property type="molecule type" value="Genomic_DNA"/>
</dbReference>
<feature type="compositionally biased region" description="Polar residues" evidence="1">
    <location>
        <begin position="199"/>
        <end position="217"/>
    </location>
</feature>
<sequence>MDRKSKKYLDLSFGAKQQSNQSALRNGVRPHGGVKGQPAHPLNLYSFSKEESYQQEMRESIDQLFEEEYLAQCGSPKYAVRMSNEEVVHSGESALFSNKLLAPSRLEQRGTSMTLHSPKRPKHKYDPPVKSRTQQQRFYRPNSTHQFLTKTELKNSTAGEVDVKLGKPTRTTLLRARQRRNSAPGTTHNERRKMREQIEQQFQRPESARSTSSSLNSHVPVEKGESVHAFLTGARYNRAQYLDSRSLFEYGIYLSRTNPGEVYISAVPPKGQGHHDDDQTPRAPPDSPNSSCSSSEDEYSRPIRQSQSLNSGPGSFPRRTPRPNTAKGTTRTRHAWGEEDECVACKSGSDNLQDPRLLNHIMSSPDMLNIQGYSINNPHRERAQSARPLFSSGQKLSIQISNISQHNVMPQRPKTAGQRPTGAGLSQVSISGQKMTPYKEVQPIIKQHLATMVNPPNTPKSARKLSNMQTLPDHMTVEKVQKLQKTVTINEDPDIRILDNEGVSVPESPCTDKDINENIIKLKSNQIDGKEKHLVKSEEEPVEKDTEASKEEVNANNTANSKEDDKTDAKVNAEEINGNMDNVQDNDNVNDITEISENKNSENDTNENENDEMAKEIVKPAETTEKEPLSIIKDIMNSEQDKTDDDNIDNDLKDIQEAMKNMETNVTYKYLEDDVIDELHKDPDSNNTNGNANEKSQNDSATFFMTEDKDDQKDDVTPSKAEDKDEAEIKNESQGLRVAETIISVEIRSNPGS</sequence>
<feature type="compositionally biased region" description="Polar residues" evidence="1">
    <location>
        <begin position="303"/>
        <end position="313"/>
    </location>
</feature>
<organism evidence="2 3">
    <name type="scientific">Owenia fusiformis</name>
    <name type="common">Polychaete worm</name>
    <dbReference type="NCBI Taxonomy" id="6347"/>
    <lineage>
        <taxon>Eukaryota</taxon>
        <taxon>Metazoa</taxon>
        <taxon>Spiralia</taxon>
        <taxon>Lophotrochozoa</taxon>
        <taxon>Annelida</taxon>
        <taxon>Polychaeta</taxon>
        <taxon>Sedentaria</taxon>
        <taxon>Canalipalpata</taxon>
        <taxon>Sabellida</taxon>
        <taxon>Oweniida</taxon>
        <taxon>Oweniidae</taxon>
        <taxon>Owenia</taxon>
    </lineage>
</organism>
<feature type="compositionally biased region" description="Basic and acidic residues" evidence="1">
    <location>
        <begin position="561"/>
        <end position="573"/>
    </location>
</feature>
<proteinExistence type="predicted"/>
<evidence type="ECO:0000313" key="3">
    <source>
        <dbReference type="Proteomes" id="UP000749559"/>
    </source>
</evidence>
<feature type="region of interest" description="Disordered" evidence="1">
    <location>
        <begin position="530"/>
        <end position="649"/>
    </location>
</feature>
<feature type="compositionally biased region" description="Low complexity" evidence="1">
    <location>
        <begin position="577"/>
        <end position="591"/>
    </location>
</feature>
<feature type="compositionally biased region" description="Basic and acidic residues" evidence="1">
    <location>
        <begin position="530"/>
        <end position="553"/>
    </location>
</feature>
<dbReference type="PANTHER" id="PTHR22940:SF4">
    <property type="entry name" value="PROTEIN TIMELESS HOMOLOG"/>
    <property type="match status" value="1"/>
</dbReference>
<feature type="compositionally biased region" description="Basic and acidic residues" evidence="1">
    <location>
        <begin position="612"/>
        <end position="628"/>
    </location>
</feature>
<protein>
    <submittedName>
        <fullName evidence="2">Uncharacterized protein</fullName>
    </submittedName>
</protein>
<feature type="region of interest" description="Disordered" evidence="1">
    <location>
        <begin position="170"/>
        <end position="221"/>
    </location>
</feature>
<dbReference type="GO" id="GO:0003677">
    <property type="term" value="F:DNA binding"/>
    <property type="evidence" value="ECO:0007669"/>
    <property type="project" value="TreeGrafter"/>
</dbReference>
<feature type="compositionally biased region" description="Basic and acidic residues" evidence="1">
    <location>
        <begin position="706"/>
        <end position="731"/>
    </location>
</feature>
<feature type="compositionally biased region" description="Polar residues" evidence="1">
    <location>
        <begin position="685"/>
        <end position="703"/>
    </location>
</feature>
<dbReference type="OrthoDB" id="10039170at2759"/>
<feature type="region of interest" description="Disordered" evidence="1">
    <location>
        <begin position="1"/>
        <end position="41"/>
    </location>
</feature>
<dbReference type="InterPro" id="IPR044998">
    <property type="entry name" value="Timeless"/>
</dbReference>
<gene>
    <name evidence="2" type="ORF">OFUS_LOCUS8240</name>
</gene>
<dbReference type="GO" id="GO:0006281">
    <property type="term" value="P:DNA repair"/>
    <property type="evidence" value="ECO:0007669"/>
    <property type="project" value="TreeGrafter"/>
</dbReference>
<dbReference type="GO" id="GO:0031298">
    <property type="term" value="C:replication fork protection complex"/>
    <property type="evidence" value="ECO:0007669"/>
    <property type="project" value="TreeGrafter"/>
</dbReference>
<evidence type="ECO:0000313" key="2">
    <source>
        <dbReference type="EMBL" id="CAH1781688.1"/>
    </source>
</evidence>
<dbReference type="AlphaFoldDB" id="A0A8S4NKG8"/>
<dbReference type="PANTHER" id="PTHR22940">
    <property type="entry name" value="TIMEOUT/TIMELESS-2"/>
    <property type="match status" value="1"/>
</dbReference>
<feature type="compositionally biased region" description="Polar residues" evidence="1">
    <location>
        <begin position="15"/>
        <end position="24"/>
    </location>
</feature>
<comment type="caution">
    <text evidence="2">The sequence shown here is derived from an EMBL/GenBank/DDBJ whole genome shotgun (WGS) entry which is preliminary data.</text>
</comment>
<feature type="region of interest" description="Disordered" evidence="1">
    <location>
        <begin position="109"/>
        <end position="136"/>
    </location>
</feature>
<keyword evidence="3" id="KW-1185">Reference proteome</keyword>
<dbReference type="Proteomes" id="UP000749559">
    <property type="component" value="Unassembled WGS sequence"/>
</dbReference>
<feature type="region of interest" description="Disordered" evidence="1">
    <location>
        <begin position="264"/>
        <end position="333"/>
    </location>
</feature>
<feature type="region of interest" description="Disordered" evidence="1">
    <location>
        <begin position="678"/>
        <end position="735"/>
    </location>
</feature>
<accession>A0A8S4NKG8</accession>